<dbReference type="Gene3D" id="1.10.10.2830">
    <property type="match status" value="1"/>
</dbReference>
<dbReference type="PANTHER" id="PTHR33375">
    <property type="entry name" value="CHROMOSOME-PARTITIONING PROTEIN PARB-RELATED"/>
    <property type="match status" value="1"/>
</dbReference>
<dbReference type="InterPro" id="IPR050336">
    <property type="entry name" value="Chromosome_partition/occlusion"/>
</dbReference>
<protein>
    <submittedName>
        <fullName evidence="4">PRTRC system ParB family protein</fullName>
    </submittedName>
</protein>
<dbReference type="GO" id="GO:0005694">
    <property type="term" value="C:chromosome"/>
    <property type="evidence" value="ECO:0007669"/>
    <property type="project" value="TreeGrafter"/>
</dbReference>
<dbReference type="InterPro" id="IPR041468">
    <property type="entry name" value="HTH_ParB/Spo0J"/>
</dbReference>
<evidence type="ECO:0000256" key="1">
    <source>
        <dbReference type="ARBA" id="ARBA00006295"/>
    </source>
</evidence>
<evidence type="ECO:0000313" key="4">
    <source>
        <dbReference type="EMBL" id="QIR16472.1"/>
    </source>
</evidence>
<dbReference type="NCBIfam" id="TIGR03734">
    <property type="entry name" value="PRTRC_parB"/>
    <property type="match status" value="1"/>
</dbReference>
<dbReference type="SUPFAM" id="SSF109709">
    <property type="entry name" value="KorB DNA-binding domain-like"/>
    <property type="match status" value="1"/>
</dbReference>
<name>A0A6G9QPS2_9GAMM</name>
<dbReference type="RefSeq" id="WP_167680303.1">
    <property type="nucleotide sequence ID" value="NZ_CP050314.1"/>
</dbReference>
<dbReference type="Proteomes" id="UP000502608">
    <property type="component" value="Plasmid pPN3F2_1"/>
</dbReference>
<reference evidence="4 5" key="1">
    <citation type="submission" date="2020-03" db="EMBL/GenBank/DDBJ databases">
        <title>Complete genome sequence of Shewanella sp.</title>
        <authorList>
            <person name="Kim Y.-S."/>
            <person name="Kim S.-J."/>
            <person name="Jung H.-K."/>
            <person name="Kim K.-H."/>
        </authorList>
    </citation>
    <scope>NUCLEOTIDE SEQUENCE [LARGE SCALE GENOMIC DNA]</scope>
    <source>
        <strain evidence="4 5">PN3F2</strain>
        <plasmid evidence="4 5">pPN3F2_1</plasmid>
    </source>
</reference>
<geneLocation type="plasmid" evidence="4 5">
    <name>pPN3F2_1</name>
</geneLocation>
<dbReference type="SMART" id="SM00470">
    <property type="entry name" value="ParB"/>
    <property type="match status" value="1"/>
</dbReference>
<gene>
    <name evidence="4" type="ORF">HBH39_18545</name>
</gene>
<dbReference type="InterPro" id="IPR022396">
    <property type="entry name" value="PRTRC_ParB"/>
</dbReference>
<keyword evidence="4" id="KW-0614">Plasmid</keyword>
<dbReference type="EMBL" id="CP050314">
    <property type="protein sequence ID" value="QIR16472.1"/>
    <property type="molecule type" value="Genomic_DNA"/>
</dbReference>
<proteinExistence type="inferred from homology"/>
<dbReference type="GO" id="GO:0007059">
    <property type="term" value="P:chromosome segregation"/>
    <property type="evidence" value="ECO:0007669"/>
    <property type="project" value="UniProtKB-KW"/>
</dbReference>
<dbReference type="Pfam" id="PF17762">
    <property type="entry name" value="HTH_ParB"/>
    <property type="match status" value="1"/>
</dbReference>
<keyword evidence="2" id="KW-0159">Chromosome partition</keyword>
<dbReference type="NCBIfam" id="TIGR00180">
    <property type="entry name" value="parB_part"/>
    <property type="match status" value="1"/>
</dbReference>
<dbReference type="AlphaFoldDB" id="A0A6G9QPS2"/>
<evidence type="ECO:0000256" key="2">
    <source>
        <dbReference type="ARBA" id="ARBA00022829"/>
    </source>
</evidence>
<dbReference type="GO" id="GO:0003677">
    <property type="term" value="F:DNA binding"/>
    <property type="evidence" value="ECO:0007669"/>
    <property type="project" value="InterPro"/>
</dbReference>
<sequence length="573" mass="62951">MNAMTSVELTQTNMMIPLSSILPLPFGNCRNKRNSEKYQELLNSIKTRGVIQPILVRPSDDKFEVIAGYGRLEASTELGLDSIPAFVKILSDAEALEHQIEENLCRDDLSIIDECKAVQQLSAFYNGDRQAIADRLVWPMRKVNERIEILRCTSQVLEAVGSGAITVGHALLLAPFSEKLQQGTLAKVIAEKWTVAYLRERASKGQQLLSLAKFDTSECNTCPHNSAAQSGLFGLDDHKAACSKLTCFKEKTNEWLEVRKDELADQYGTVLLIQQVAQEDRNTVDSASVGEEQFNSGCMTCEKRVALIDDRLGRSLGTTYTNQCIDAICYNNCVKALSEPEPETPHIEEVGSDAIPLDDSHTHADTINSTSTVKPKVAKTKKAVNCSVSSKVVETNKRVLRNVGAELLMPNPHFQSAMTYAALRGIASGYKPLVSELSSTAHFSQVLKSAIALDEATLMAEIANVTLHLSTKQSDDSLNFTDMMISLLPDCENSLDAAIKKWMPTKEILSQYTIDGIKVLCVESGFEAAFDAAKSGEFAKLTGKGKATLIDTILKFDFDWSGFAPKEYIALIK</sequence>
<dbReference type="InterPro" id="IPR003115">
    <property type="entry name" value="ParB_N"/>
</dbReference>
<organism evidence="4 5">
    <name type="scientific">Shewanella aestuarii</name>
    <dbReference type="NCBI Taxonomy" id="1028752"/>
    <lineage>
        <taxon>Bacteria</taxon>
        <taxon>Pseudomonadati</taxon>
        <taxon>Pseudomonadota</taxon>
        <taxon>Gammaproteobacteria</taxon>
        <taxon>Alteromonadales</taxon>
        <taxon>Shewanellaceae</taxon>
        <taxon>Shewanella</taxon>
    </lineage>
</organism>
<accession>A0A6G9QPS2</accession>
<dbReference type="KEGG" id="saes:HBH39_18545"/>
<dbReference type="InterPro" id="IPR036086">
    <property type="entry name" value="ParB/Sulfiredoxin_sf"/>
</dbReference>
<feature type="domain" description="ParB-like N-terminal" evidence="3">
    <location>
        <begin position="14"/>
        <end position="104"/>
    </location>
</feature>
<dbReference type="InterPro" id="IPR004437">
    <property type="entry name" value="ParB/RepB/Spo0J"/>
</dbReference>
<dbReference type="Pfam" id="PF02195">
    <property type="entry name" value="ParB_N"/>
    <property type="match status" value="1"/>
</dbReference>
<dbReference type="PANTHER" id="PTHR33375:SF1">
    <property type="entry name" value="CHROMOSOME-PARTITIONING PROTEIN PARB-RELATED"/>
    <property type="match status" value="1"/>
</dbReference>
<dbReference type="SUPFAM" id="SSF110849">
    <property type="entry name" value="ParB/Sulfiredoxin"/>
    <property type="match status" value="1"/>
</dbReference>
<comment type="similarity">
    <text evidence="1">Belongs to the ParB family.</text>
</comment>
<keyword evidence="5" id="KW-1185">Reference proteome</keyword>
<evidence type="ECO:0000313" key="5">
    <source>
        <dbReference type="Proteomes" id="UP000502608"/>
    </source>
</evidence>
<evidence type="ECO:0000259" key="3">
    <source>
        <dbReference type="SMART" id="SM00470"/>
    </source>
</evidence>
<dbReference type="Gene3D" id="3.90.1530.30">
    <property type="match status" value="1"/>
</dbReference>